<keyword evidence="6" id="KW-0472">Membrane</keyword>
<name>A0A9P0GJR5_9CUCU</name>
<feature type="compositionally biased region" description="Basic and acidic residues" evidence="9">
    <location>
        <begin position="188"/>
        <end position="197"/>
    </location>
</feature>
<dbReference type="OrthoDB" id="6781027at2759"/>
<keyword evidence="11" id="KW-1185">Reference proteome</keyword>
<feature type="compositionally biased region" description="Polar residues" evidence="9">
    <location>
        <begin position="216"/>
        <end position="228"/>
    </location>
</feature>
<dbReference type="PANTHER" id="PTHR10773:SF19">
    <property type="match status" value="1"/>
</dbReference>
<dbReference type="GO" id="GO:0004984">
    <property type="term" value="F:olfactory receptor activity"/>
    <property type="evidence" value="ECO:0007669"/>
    <property type="project" value="InterPro"/>
</dbReference>
<sequence length="466" mass="54045">YPLFLPKQLYYNPATNQTIYEKPLPLSPYFPFDEHKYHVLAYLVEEIGCSVCIFINYGTDTLFYSFMSYVLGQIDILKYFLNNFDSYSKKIKGQLDCDDDRADFVTMQLCIFEHQRIISEIALANSKISAEENNEKNIDSYYDFNGISVDIQNPEPFSKDAETLEQVEMAVDNNSSNENNLMGASSSKESDNERDLENFTDFEDSGSEYDPDTAIAKSTGSSSDSTLEQIEDENLKQTKRTERKGRPKKGRNAKYLGQTFRNRKKLKDSNKKHYSIKGKLIKPKIFIDFLCNCTLKCNESISQENRKKVFENFWGLASYNAQTAYIAATVRQQGIKRKRNKQSTRRQYTRVYEISNIKVCRDMYIKTLHISPKRVNTALKKIKTGSVKDERGFIQGGHIKLSEETKNKVIHQISKFPTYISHYTRNESDAKYSVPDHTLRKMYHLYTEDELNHKLGFSSYKTIPIL</sequence>
<dbReference type="Proteomes" id="UP001153636">
    <property type="component" value="Chromosome 7"/>
</dbReference>
<evidence type="ECO:0000256" key="2">
    <source>
        <dbReference type="ARBA" id="ARBA00022606"/>
    </source>
</evidence>
<organism evidence="10 11">
    <name type="scientific">Psylliodes chrysocephalus</name>
    <dbReference type="NCBI Taxonomy" id="3402493"/>
    <lineage>
        <taxon>Eukaryota</taxon>
        <taxon>Metazoa</taxon>
        <taxon>Ecdysozoa</taxon>
        <taxon>Arthropoda</taxon>
        <taxon>Hexapoda</taxon>
        <taxon>Insecta</taxon>
        <taxon>Pterygota</taxon>
        <taxon>Neoptera</taxon>
        <taxon>Endopterygota</taxon>
        <taxon>Coleoptera</taxon>
        <taxon>Polyphaga</taxon>
        <taxon>Cucujiformia</taxon>
        <taxon>Chrysomeloidea</taxon>
        <taxon>Chrysomelidae</taxon>
        <taxon>Galerucinae</taxon>
        <taxon>Alticini</taxon>
        <taxon>Psylliodes</taxon>
    </lineage>
</organism>
<dbReference type="InterPro" id="IPR004117">
    <property type="entry name" value="7tm6_olfct_rcpt"/>
</dbReference>
<feature type="region of interest" description="Disordered" evidence="9">
    <location>
        <begin position="171"/>
        <end position="252"/>
    </location>
</feature>
<evidence type="ECO:0000313" key="10">
    <source>
        <dbReference type="EMBL" id="CAH1113497.1"/>
    </source>
</evidence>
<evidence type="ECO:0000256" key="1">
    <source>
        <dbReference type="ARBA" id="ARBA00004141"/>
    </source>
</evidence>
<accession>A0A9P0GJR5</accession>
<dbReference type="PANTHER" id="PTHR10773">
    <property type="entry name" value="DNA-DIRECTED RNA POLYMERASES I, II, AND III SUBUNIT RPABC2"/>
    <property type="match status" value="1"/>
</dbReference>
<evidence type="ECO:0000256" key="8">
    <source>
        <dbReference type="ARBA" id="ARBA00023224"/>
    </source>
</evidence>
<keyword evidence="2" id="KW-0716">Sensory transduction</keyword>
<feature type="compositionally biased region" description="Basic residues" evidence="9">
    <location>
        <begin position="241"/>
        <end position="252"/>
    </location>
</feature>
<keyword evidence="3" id="KW-0812">Transmembrane</keyword>
<dbReference type="AlphaFoldDB" id="A0A9P0GJR5"/>
<dbReference type="GO" id="GO:0007165">
    <property type="term" value="P:signal transduction"/>
    <property type="evidence" value="ECO:0007669"/>
    <property type="project" value="UniProtKB-KW"/>
</dbReference>
<proteinExistence type="predicted"/>
<feature type="non-terminal residue" evidence="10">
    <location>
        <position position="1"/>
    </location>
</feature>
<dbReference type="Pfam" id="PF02949">
    <property type="entry name" value="7tm_6"/>
    <property type="match status" value="1"/>
</dbReference>
<evidence type="ECO:0000313" key="11">
    <source>
        <dbReference type="Proteomes" id="UP001153636"/>
    </source>
</evidence>
<evidence type="ECO:0000256" key="4">
    <source>
        <dbReference type="ARBA" id="ARBA00022725"/>
    </source>
</evidence>
<reference evidence="10" key="1">
    <citation type="submission" date="2022-01" db="EMBL/GenBank/DDBJ databases">
        <authorList>
            <person name="King R."/>
        </authorList>
    </citation>
    <scope>NUCLEOTIDE SEQUENCE</scope>
</reference>
<feature type="compositionally biased region" description="Polar residues" evidence="9">
    <location>
        <begin position="172"/>
        <end position="187"/>
    </location>
</feature>
<protein>
    <submittedName>
        <fullName evidence="10">Uncharacterized protein</fullName>
    </submittedName>
</protein>
<evidence type="ECO:0000256" key="9">
    <source>
        <dbReference type="SAM" id="MobiDB-lite"/>
    </source>
</evidence>
<evidence type="ECO:0000256" key="7">
    <source>
        <dbReference type="ARBA" id="ARBA00023170"/>
    </source>
</evidence>
<dbReference type="GO" id="GO:0005549">
    <property type="term" value="F:odorant binding"/>
    <property type="evidence" value="ECO:0007669"/>
    <property type="project" value="InterPro"/>
</dbReference>
<evidence type="ECO:0000256" key="6">
    <source>
        <dbReference type="ARBA" id="ARBA00023136"/>
    </source>
</evidence>
<keyword evidence="8" id="KW-0807">Transducer</keyword>
<evidence type="ECO:0000256" key="3">
    <source>
        <dbReference type="ARBA" id="ARBA00022692"/>
    </source>
</evidence>
<dbReference type="GO" id="GO:0016020">
    <property type="term" value="C:membrane"/>
    <property type="evidence" value="ECO:0007669"/>
    <property type="project" value="UniProtKB-SubCell"/>
</dbReference>
<gene>
    <name evidence="10" type="ORF">PSYICH_LOCUS13124</name>
</gene>
<evidence type="ECO:0000256" key="5">
    <source>
        <dbReference type="ARBA" id="ARBA00022989"/>
    </source>
</evidence>
<keyword evidence="4" id="KW-0552">Olfaction</keyword>
<comment type="subcellular location">
    <subcellularLocation>
        <location evidence="1">Membrane</location>
        <topology evidence="1">Multi-pass membrane protein</topology>
    </subcellularLocation>
</comment>
<feature type="compositionally biased region" description="Acidic residues" evidence="9">
    <location>
        <begin position="198"/>
        <end position="211"/>
    </location>
</feature>
<keyword evidence="5" id="KW-1133">Transmembrane helix</keyword>
<keyword evidence="7" id="KW-0675">Receptor</keyword>
<dbReference type="EMBL" id="OV651819">
    <property type="protein sequence ID" value="CAH1113497.1"/>
    <property type="molecule type" value="Genomic_DNA"/>
</dbReference>